<dbReference type="InterPro" id="IPR017853">
    <property type="entry name" value="GH"/>
</dbReference>
<reference evidence="5 6" key="1">
    <citation type="submission" date="2019-03" db="EMBL/GenBank/DDBJ databases">
        <title>Genomic Encyclopedia of Type Strains, Phase IV (KMG-IV): sequencing the most valuable type-strain genomes for metagenomic binning, comparative biology and taxonomic classification.</title>
        <authorList>
            <person name="Goeker M."/>
        </authorList>
    </citation>
    <scope>NUCLEOTIDE SEQUENCE [LARGE SCALE GENOMIC DNA]</scope>
    <source>
        <strain evidence="5 6">DSM 25894</strain>
    </source>
</reference>
<comment type="similarity">
    <text evidence="1">Belongs to the glycosyl hydrolase 3 family.</text>
</comment>
<dbReference type="InterPro" id="IPR036881">
    <property type="entry name" value="Glyco_hydro_3_C_sf"/>
</dbReference>
<dbReference type="Gene3D" id="3.20.20.300">
    <property type="entry name" value="Glycoside hydrolase, family 3, N-terminal domain"/>
    <property type="match status" value="1"/>
</dbReference>
<feature type="domain" description="Glycoside hydrolase family 3 N-terminal" evidence="4">
    <location>
        <begin position="6"/>
        <end position="327"/>
    </location>
</feature>
<dbReference type="InterPro" id="IPR036962">
    <property type="entry name" value="Glyco_hydro_3_N_sf"/>
</dbReference>
<dbReference type="SUPFAM" id="SSF51445">
    <property type="entry name" value="(Trans)glycosidases"/>
    <property type="match status" value="1"/>
</dbReference>
<evidence type="ECO:0000256" key="3">
    <source>
        <dbReference type="ARBA" id="ARBA00023295"/>
    </source>
</evidence>
<dbReference type="InterPro" id="IPR001764">
    <property type="entry name" value="Glyco_hydro_3_N"/>
</dbReference>
<comment type="caution">
    <text evidence="5">The sequence shown here is derived from an EMBL/GenBank/DDBJ whole genome shotgun (WGS) entry which is preliminary data.</text>
</comment>
<proteinExistence type="inferred from homology"/>
<dbReference type="InterPro" id="IPR050226">
    <property type="entry name" value="NagZ_Beta-hexosaminidase"/>
</dbReference>
<dbReference type="EMBL" id="SMAN01000005">
    <property type="protein sequence ID" value="TCT24572.1"/>
    <property type="molecule type" value="Genomic_DNA"/>
</dbReference>
<name>A0A4V2V2F9_9BACI</name>
<gene>
    <name evidence="5" type="ORF">EDD68_10524</name>
</gene>
<keyword evidence="3" id="KW-0326">Glycosidase</keyword>
<accession>A0A4V2V2F9</accession>
<keyword evidence="6" id="KW-1185">Reference proteome</keyword>
<dbReference type="OrthoDB" id="9805821at2"/>
<dbReference type="GO" id="GO:0009254">
    <property type="term" value="P:peptidoglycan turnover"/>
    <property type="evidence" value="ECO:0007669"/>
    <property type="project" value="TreeGrafter"/>
</dbReference>
<evidence type="ECO:0000256" key="2">
    <source>
        <dbReference type="ARBA" id="ARBA00022801"/>
    </source>
</evidence>
<dbReference type="Proteomes" id="UP000294650">
    <property type="component" value="Unassembled WGS sequence"/>
</dbReference>
<protein>
    <submittedName>
        <fullName evidence="5">Beta-N-acetylhexosaminidase</fullName>
    </submittedName>
</protein>
<dbReference type="NCBIfam" id="NF003740">
    <property type="entry name" value="PRK05337.1"/>
    <property type="match status" value="1"/>
</dbReference>
<dbReference type="PANTHER" id="PTHR30480">
    <property type="entry name" value="BETA-HEXOSAMINIDASE-RELATED"/>
    <property type="match status" value="1"/>
</dbReference>
<evidence type="ECO:0000313" key="6">
    <source>
        <dbReference type="Proteomes" id="UP000294650"/>
    </source>
</evidence>
<dbReference type="PRINTS" id="PR00133">
    <property type="entry name" value="GLHYDRLASE3"/>
</dbReference>
<dbReference type="Pfam" id="PF00933">
    <property type="entry name" value="Glyco_hydro_3"/>
    <property type="match status" value="1"/>
</dbReference>
<dbReference type="GO" id="GO:0004553">
    <property type="term" value="F:hydrolase activity, hydrolyzing O-glycosyl compounds"/>
    <property type="evidence" value="ECO:0007669"/>
    <property type="project" value="InterPro"/>
</dbReference>
<dbReference type="GO" id="GO:0005975">
    <property type="term" value="P:carbohydrate metabolic process"/>
    <property type="evidence" value="ECO:0007669"/>
    <property type="project" value="InterPro"/>
</dbReference>
<evidence type="ECO:0000259" key="4">
    <source>
        <dbReference type="Pfam" id="PF00933"/>
    </source>
</evidence>
<sequence length="520" mass="58190">MLDHLTLEQKIGQLLMCGFFGTEPSHEVVDLIKNFFIGGICYFGRNLENPEQIHELSVMLQDHVPHGIPLLISIDQEGGMVHRIHKGVTLSPGNMAVGATGNPTYAYELARIVSEELRIMGINMNFAPCIDVNNNPHNPVIGVRSYGEDPKMVAEFGRQAIRGYQDGGVAASAKHFPGHGDTEMDSHLGMPVVHHPISRLERVELFPFRKAIEENVDSLMVSHVCFPAIEDGVPATLSKNMINGVLRNQYKYEGVVITDCMEMRAIEHHYNVEEAVIKAIQAGADILLFSHSYEKQKRALQALKQAVQNGEISEKRIDISVERILSLKRRRIKCIHPDFEKKELAKKPGLNLAQRIRDESITIVKDDDHLIPVDPGKKTTIIWPEIVVTSDIDEGYDQKETLGDFLKHHVSELTEIKIKDTPRRVILESVLNAEQVMICTYNAAKDPAQKDLVEEMMKKTDGKAMICALRNPYDMTLFPQIRTYVTTYEATSGSIQSLARVLTGEIQAGGHLPVSLHTKS</sequence>
<dbReference type="RefSeq" id="WP_132371302.1">
    <property type="nucleotide sequence ID" value="NZ_SMAN01000005.1"/>
</dbReference>
<keyword evidence="2" id="KW-0378">Hydrolase</keyword>
<dbReference type="Gene3D" id="3.40.50.1700">
    <property type="entry name" value="Glycoside hydrolase family 3 C-terminal domain"/>
    <property type="match status" value="1"/>
</dbReference>
<evidence type="ECO:0000256" key="1">
    <source>
        <dbReference type="ARBA" id="ARBA00005336"/>
    </source>
</evidence>
<dbReference type="AlphaFoldDB" id="A0A4V2V2F9"/>
<evidence type="ECO:0000313" key="5">
    <source>
        <dbReference type="EMBL" id="TCT24572.1"/>
    </source>
</evidence>
<dbReference type="PANTHER" id="PTHR30480:SF16">
    <property type="entry name" value="GLYCOSIDE HYDROLASE FAMILY 3 DOMAIN PROTEIN"/>
    <property type="match status" value="1"/>
</dbReference>
<organism evidence="5 6">
    <name type="scientific">Melghiribacillus thermohalophilus</name>
    <dbReference type="NCBI Taxonomy" id="1324956"/>
    <lineage>
        <taxon>Bacteria</taxon>
        <taxon>Bacillati</taxon>
        <taxon>Bacillota</taxon>
        <taxon>Bacilli</taxon>
        <taxon>Bacillales</taxon>
        <taxon>Bacillaceae</taxon>
        <taxon>Melghiribacillus</taxon>
    </lineage>
</organism>